<name>A0ACC1R7Y0_9HYPO</name>
<proteinExistence type="predicted"/>
<keyword evidence="2" id="KW-1185">Reference proteome</keyword>
<reference evidence="1" key="1">
    <citation type="submission" date="2022-07" db="EMBL/GenBank/DDBJ databases">
        <title>Genome Sequence of Lecanicillium saksenae.</title>
        <authorList>
            <person name="Buettner E."/>
        </authorList>
    </citation>
    <scope>NUCLEOTIDE SEQUENCE</scope>
    <source>
        <strain evidence="1">VT-O1</strain>
    </source>
</reference>
<gene>
    <name evidence="1" type="ORF">NLG97_g894</name>
</gene>
<comment type="caution">
    <text evidence="1">The sequence shown here is derived from an EMBL/GenBank/DDBJ whole genome shotgun (WGS) entry which is preliminary data.</text>
</comment>
<organism evidence="1 2">
    <name type="scientific">Lecanicillium saksenae</name>
    <dbReference type="NCBI Taxonomy" id="468837"/>
    <lineage>
        <taxon>Eukaryota</taxon>
        <taxon>Fungi</taxon>
        <taxon>Dikarya</taxon>
        <taxon>Ascomycota</taxon>
        <taxon>Pezizomycotina</taxon>
        <taxon>Sordariomycetes</taxon>
        <taxon>Hypocreomycetidae</taxon>
        <taxon>Hypocreales</taxon>
        <taxon>Cordycipitaceae</taxon>
        <taxon>Lecanicillium</taxon>
    </lineage>
</organism>
<dbReference type="EMBL" id="JANAKD010000037">
    <property type="protein sequence ID" value="KAJ3498723.1"/>
    <property type="molecule type" value="Genomic_DNA"/>
</dbReference>
<dbReference type="Proteomes" id="UP001148737">
    <property type="component" value="Unassembled WGS sequence"/>
</dbReference>
<sequence>MEPTMLPVPASSASARAQRSQALDDLIMGTNSSSIVSKRSVERLYYPDEPHYFRYFVKKFQRRAPLINRGYWLRLRAIDVIVKQFLLRRSTSQKVVINLGCGSDVLPWQSHVRYGDDCKDALFIDIDYPDLMHKKRAMVMETPQLKELLGSSFEVSESEKDLVLLKSEKYCQIGCDLRELEALRQVLETLVDLSNCPVLFVAEVSVTYMDTESADNLLRWACSVGKAEFCLLEQLLPYGRDHPFAQTMLKHFDKLKTPPRSVGQYPTVADQRERFMTRGWSSVQIWDLWDAWCCGEFVNAQEREALDDVEPFDEWEEFMLFARHYFVLHASASGNVSEMHCTINAAKAETPPCAEVDMHLTTISGSSKRRFGASATLQDAAGQSFGLNMMGLGSNAREDTLDVYSLDGRAGSPPTLPLTGPSPRMCFTVTDLGSYGTLLAGGRASPATAFSDCWILRNDTERSWQSTWKLPISLYRHSALRLTGTSLVLVAGGKTGPSQISGDYFVFNPEKGWLQCQVAGDVPTPSFGSILCNWSKKASDCKYGGLLFGGIERTGLVVEEKYEWTLDISGEQAIFKTDFAPQLSIFGANVIEINGNAIICGGMGADEGIDGQAIYRLTSATSNIEVAKMKLQPDSAAAKPFMIGSSVFCHADHIVIAGGGATCFSMGTFWETNIYQAAVPSASDASPEAAQKEKEPTEVKFISSHRVVSSTSAQKGDVSELGRPDAKARISTIPRVSLASASEFEGILRRGQPVVFEHLQLGSCLESWTAESMTDKVGSDKKVVVHECQLENGKMDFNAKNFQYVTDDFGAIMSRAKKGDRLYLRSLSNNKPTEQPAKLEEDFPGLSADFVLPEQLKHVREQVFSSVLRVSGKVNMWLHYDVMANVYAQIVGSKRLILFPPSDVPYLAFAPGASSSSVDVFSSLETSKLARTRPHEAIVGPGDVLFIPPLWLHTAKPTADMSVAVNVFFRDLDGGYAPGRDVYGNRDLAVYEKGRQDVAKIAKQFQQLPEETRKFYLSRLADELLQASEGN</sequence>
<evidence type="ECO:0000313" key="1">
    <source>
        <dbReference type="EMBL" id="KAJ3498723.1"/>
    </source>
</evidence>
<accession>A0ACC1R7Y0</accession>
<protein>
    <submittedName>
        <fullName evidence="1">Uncharacterized protein</fullName>
    </submittedName>
</protein>
<evidence type="ECO:0000313" key="2">
    <source>
        <dbReference type="Proteomes" id="UP001148737"/>
    </source>
</evidence>